<dbReference type="Proteomes" id="UP000822271">
    <property type="component" value="Unassembled WGS sequence"/>
</dbReference>
<reference evidence="4" key="2">
    <citation type="journal article" date="2020" name="Front. Microbiol.">
        <title>Genetic Variants of the DSF Quorum Sensing System in Stenotrophomonas maltophilia Influence Virulence and Resistance Phenotypes Among Genotypically Diverse Clinical Isolates.</title>
        <authorList>
            <person name="Yero D."/>
            <person name="Huedo P."/>
            <person name="Conchillo-Sole O."/>
            <person name="Martinez-Servat S."/>
            <person name="Mamat U."/>
            <person name="Coves X."/>
            <person name="Llanas F."/>
            <person name="Roca I."/>
            <person name="Vila J."/>
            <person name="Schaible U.E."/>
            <person name="Daura X."/>
            <person name="Gibert I."/>
        </authorList>
    </citation>
    <scope>NUCLEOTIDE SEQUENCE</scope>
    <source>
        <strain evidence="4">OG156</strain>
    </source>
</reference>
<accession>A0A2J0SN68</accession>
<dbReference type="PANTHER" id="PTHR42996:SF1">
    <property type="entry name" value="PHOSPHATE-BINDING PROTEIN PSTS"/>
    <property type="match status" value="1"/>
</dbReference>
<keyword evidence="2" id="KW-0732">Signal</keyword>
<sequence length="376" mass="39730">MKRTLVVAALCIGASLCGTAAAQVKVLPIKGAGSGVPAKLYAESADRILPANVTYRAVGDEPARRAFLENVPESAGETRPPHFIATESVLTSAEIHAYNTVHAKQIGALVQVPVAGLAIALPFNAPGGTLDLSVPQLCRLFSGKVEYWNDLDPGRAGVVTVVYRAEKGGTTELLTRFLSTACSRMDTEGSRLVGGTFRTTRDFASLFSALPTNFVAAASEQAQYDRILATAGAIGYSGPDIAAPLSDPTRVAKVRGYSPDDASVRATLNSIAPPTGSAAERPENWVPTYSYPPVGYPIVGTTNLIFSQCYAEVWEAMSLRVFLIPHYARRNDAAVTAHRFIPLPSAWAEAIRSRFAVAGVPTGLNNPSTCAGIGRP</sequence>
<evidence type="ECO:0000313" key="5">
    <source>
        <dbReference type="Proteomes" id="UP000822271"/>
    </source>
</evidence>
<evidence type="ECO:0000256" key="1">
    <source>
        <dbReference type="ARBA" id="ARBA00008725"/>
    </source>
</evidence>
<dbReference type="PANTHER" id="PTHR42996">
    <property type="entry name" value="PHOSPHATE-BINDING PROTEIN PSTS"/>
    <property type="match status" value="1"/>
</dbReference>
<gene>
    <name evidence="4" type="ORF">D7Y33_07390</name>
</gene>
<evidence type="ECO:0000313" key="4">
    <source>
        <dbReference type="EMBL" id="MBA0310845.1"/>
    </source>
</evidence>
<evidence type="ECO:0000256" key="2">
    <source>
        <dbReference type="SAM" id="SignalP"/>
    </source>
</evidence>
<reference evidence="4" key="1">
    <citation type="submission" date="2018-09" db="EMBL/GenBank/DDBJ databases">
        <authorList>
            <person name="Groschel M."/>
            <person name="Kohl T."/>
            <person name="Conchillo-Sole O."/>
            <person name="Mamat U."/>
            <person name="Yero D."/>
            <person name="Niemann S."/>
            <person name="Daura X."/>
            <person name="Gibert I."/>
        </authorList>
    </citation>
    <scope>NUCLEOTIDE SEQUENCE</scope>
    <source>
        <strain evidence="4">OG156</strain>
    </source>
</reference>
<name>A0A2J0SN68_STEMA</name>
<organism evidence="4 5">
    <name type="scientific">Stenotrophomonas maltophilia</name>
    <name type="common">Pseudomonas maltophilia</name>
    <name type="synonym">Xanthomonas maltophilia</name>
    <dbReference type="NCBI Taxonomy" id="40324"/>
    <lineage>
        <taxon>Bacteria</taxon>
        <taxon>Pseudomonadati</taxon>
        <taxon>Pseudomonadota</taxon>
        <taxon>Gammaproteobacteria</taxon>
        <taxon>Lysobacterales</taxon>
        <taxon>Lysobacteraceae</taxon>
        <taxon>Stenotrophomonas</taxon>
        <taxon>Stenotrophomonas maltophilia group</taxon>
    </lineage>
</organism>
<dbReference type="InterPro" id="IPR024370">
    <property type="entry name" value="PBP_domain"/>
</dbReference>
<feature type="signal peptide" evidence="2">
    <location>
        <begin position="1"/>
        <end position="22"/>
    </location>
</feature>
<dbReference type="InterPro" id="IPR050962">
    <property type="entry name" value="Phosphate-bind_PstS"/>
</dbReference>
<comment type="similarity">
    <text evidence="1">Belongs to the PstS family.</text>
</comment>
<dbReference type="OrthoDB" id="9801510at2"/>
<dbReference type="SUPFAM" id="SSF53850">
    <property type="entry name" value="Periplasmic binding protein-like II"/>
    <property type="match status" value="1"/>
</dbReference>
<dbReference type="EMBL" id="RAUE01000011">
    <property type="protein sequence ID" value="MBA0310845.1"/>
    <property type="molecule type" value="Genomic_DNA"/>
</dbReference>
<dbReference type="Pfam" id="PF12849">
    <property type="entry name" value="PBP_like_2"/>
    <property type="match status" value="1"/>
</dbReference>
<comment type="caution">
    <text evidence="4">The sequence shown here is derived from an EMBL/GenBank/DDBJ whole genome shotgun (WGS) entry which is preliminary data.</text>
</comment>
<dbReference type="Gene3D" id="3.40.190.10">
    <property type="entry name" value="Periplasmic binding protein-like II"/>
    <property type="match status" value="2"/>
</dbReference>
<feature type="domain" description="PBP" evidence="3">
    <location>
        <begin position="29"/>
        <end position="310"/>
    </location>
</feature>
<protein>
    <submittedName>
        <fullName evidence="4">Alkaline phosphatase</fullName>
    </submittedName>
</protein>
<dbReference type="AlphaFoldDB" id="A0A2J0SN68"/>
<proteinExistence type="inferred from homology"/>
<evidence type="ECO:0000259" key="3">
    <source>
        <dbReference type="Pfam" id="PF12849"/>
    </source>
</evidence>
<feature type="chain" id="PRO_5043156067" evidence="2">
    <location>
        <begin position="23"/>
        <end position="376"/>
    </location>
</feature>